<accession>A0A3L8RWM5</accession>
<reference evidence="1 2" key="1">
    <citation type="journal article" date="2018" name="Proc. R. Soc. B">
        <title>A non-coding region near Follistatin controls head colour polymorphism in the Gouldian finch.</title>
        <authorList>
            <person name="Toomey M.B."/>
            <person name="Marques C.I."/>
            <person name="Andrade P."/>
            <person name="Araujo P.M."/>
            <person name="Sabatino S."/>
            <person name="Gazda M.A."/>
            <person name="Afonso S."/>
            <person name="Lopes R.J."/>
            <person name="Corbo J.C."/>
            <person name="Carneiro M."/>
        </authorList>
    </citation>
    <scope>NUCLEOTIDE SEQUENCE [LARGE SCALE GENOMIC DNA]</scope>
    <source>
        <strain evidence="1">Red01</strain>
        <tissue evidence="1">Muscle</tissue>
    </source>
</reference>
<dbReference type="Proteomes" id="UP000276834">
    <property type="component" value="Unassembled WGS sequence"/>
</dbReference>
<sequence>MFTQEAFGLEAVPAESVVLTVRLHLEWKGGPWSVGPLGEGIAEALGHLEVVSGLQVFILDWSYMCTGGGVDCLTSAFLEEESRVLQAPAVSIAQEKLGDVDWMRAAGSISLKKIATCSFYIAVASGERSGDTESVEWKAVLQHPSESTWES</sequence>
<gene>
    <name evidence="1" type="ORF">DV515_00015151</name>
</gene>
<protein>
    <submittedName>
        <fullName evidence="1">Uncharacterized protein</fullName>
    </submittedName>
</protein>
<proteinExistence type="predicted"/>
<name>A0A3L8RWM5_CHLGU</name>
<evidence type="ECO:0000313" key="2">
    <source>
        <dbReference type="Proteomes" id="UP000276834"/>
    </source>
</evidence>
<comment type="caution">
    <text evidence="1">The sequence shown here is derived from an EMBL/GenBank/DDBJ whole genome shotgun (WGS) entry which is preliminary data.</text>
</comment>
<keyword evidence="2" id="KW-1185">Reference proteome</keyword>
<organism evidence="1 2">
    <name type="scientific">Chloebia gouldiae</name>
    <name type="common">Gouldian finch</name>
    <name type="synonym">Erythrura gouldiae</name>
    <dbReference type="NCBI Taxonomy" id="44316"/>
    <lineage>
        <taxon>Eukaryota</taxon>
        <taxon>Metazoa</taxon>
        <taxon>Chordata</taxon>
        <taxon>Craniata</taxon>
        <taxon>Vertebrata</taxon>
        <taxon>Euteleostomi</taxon>
        <taxon>Archelosauria</taxon>
        <taxon>Archosauria</taxon>
        <taxon>Dinosauria</taxon>
        <taxon>Saurischia</taxon>
        <taxon>Theropoda</taxon>
        <taxon>Coelurosauria</taxon>
        <taxon>Aves</taxon>
        <taxon>Neognathae</taxon>
        <taxon>Neoaves</taxon>
        <taxon>Telluraves</taxon>
        <taxon>Australaves</taxon>
        <taxon>Passeriformes</taxon>
        <taxon>Passeroidea</taxon>
        <taxon>Passeridae</taxon>
        <taxon>Chloebia</taxon>
    </lineage>
</organism>
<dbReference type="AlphaFoldDB" id="A0A3L8RWM5"/>
<dbReference type="EMBL" id="QUSF01000163">
    <property type="protein sequence ID" value="RLV88962.1"/>
    <property type="molecule type" value="Genomic_DNA"/>
</dbReference>
<evidence type="ECO:0000313" key="1">
    <source>
        <dbReference type="EMBL" id="RLV88962.1"/>
    </source>
</evidence>